<evidence type="ECO:0000313" key="2">
    <source>
        <dbReference type="EMBL" id="MFC3452413.1"/>
    </source>
</evidence>
<keyword evidence="3" id="KW-1185">Reference proteome</keyword>
<evidence type="ECO:0000259" key="1">
    <source>
        <dbReference type="Pfam" id="PF12740"/>
    </source>
</evidence>
<reference evidence="3" key="1">
    <citation type="journal article" date="2019" name="Int. J. Syst. Evol. Microbiol.">
        <title>The Global Catalogue of Microorganisms (GCM) 10K type strain sequencing project: providing services to taxonomists for standard genome sequencing and annotation.</title>
        <authorList>
            <consortium name="The Broad Institute Genomics Platform"/>
            <consortium name="The Broad Institute Genome Sequencing Center for Infectious Disease"/>
            <person name="Wu L."/>
            <person name="Ma J."/>
        </authorList>
    </citation>
    <scope>NUCLEOTIDE SEQUENCE [LARGE SCALE GENOMIC DNA]</scope>
    <source>
        <strain evidence="3">CGMCC 4.7676</strain>
    </source>
</reference>
<name>A0ABV7P1S5_9PSEU</name>
<dbReference type="SUPFAM" id="SSF53474">
    <property type="entry name" value="alpha/beta-Hydrolases"/>
    <property type="match status" value="1"/>
</dbReference>
<accession>A0ABV7P1S5</accession>
<dbReference type="InterPro" id="IPR029058">
    <property type="entry name" value="AB_hydrolase_fold"/>
</dbReference>
<evidence type="ECO:0000313" key="3">
    <source>
        <dbReference type="Proteomes" id="UP001595645"/>
    </source>
</evidence>
<organism evidence="2 3">
    <name type="scientific">Amycolatopsis speibonae</name>
    <dbReference type="NCBI Taxonomy" id="1450224"/>
    <lineage>
        <taxon>Bacteria</taxon>
        <taxon>Bacillati</taxon>
        <taxon>Actinomycetota</taxon>
        <taxon>Actinomycetes</taxon>
        <taxon>Pseudonocardiales</taxon>
        <taxon>Pseudonocardiaceae</taxon>
        <taxon>Amycolatopsis</taxon>
    </lineage>
</organism>
<sequence length="299" mass="30554">MTGPTPWEGNVAGKGSARNGTVTTMVGLRARTLIAGMVALATVGITPTATASTGITDRWSAPGPFAVTVEALDSTHTVYRPSRLEKHPVILWGNGTGANPKIYDGLLRHLASHGFVVAAADTPNAGSGKEMLAGATTLIAENSRPGSPYQGKIDTAHIGASGHSQGGGGAIAAGADPRVTATIPIEPGPQGSATALKGPSFFLGGQFDTIVIPGLLVIPRYRLANQVPAIYGELGGATHFTPVGDGGGFRGAITAWFRFWLSGDERARAEFFGPSCGLCRDGAWSDVQRNAKASAVPGA</sequence>
<dbReference type="PANTHER" id="PTHR33428">
    <property type="entry name" value="CHLOROPHYLLASE-2, CHLOROPLASTIC"/>
    <property type="match status" value="1"/>
</dbReference>
<dbReference type="InterPro" id="IPR041127">
    <property type="entry name" value="PET_hydrolase/cutinase-like"/>
</dbReference>
<dbReference type="Gene3D" id="3.40.50.1820">
    <property type="entry name" value="alpha/beta hydrolase"/>
    <property type="match status" value="1"/>
</dbReference>
<dbReference type="PANTHER" id="PTHR33428:SF14">
    <property type="entry name" value="CARBOXYLESTERASE TYPE B DOMAIN-CONTAINING PROTEIN"/>
    <property type="match status" value="1"/>
</dbReference>
<proteinExistence type="predicted"/>
<dbReference type="Proteomes" id="UP001595645">
    <property type="component" value="Unassembled WGS sequence"/>
</dbReference>
<gene>
    <name evidence="2" type="ORF">ACFOSH_23495</name>
</gene>
<dbReference type="EMBL" id="JBHRWK010000036">
    <property type="protein sequence ID" value="MFC3452413.1"/>
    <property type="molecule type" value="Genomic_DNA"/>
</dbReference>
<protein>
    <submittedName>
        <fullName evidence="2">Acetylxylan esterase</fullName>
    </submittedName>
</protein>
<dbReference type="Pfam" id="PF12740">
    <property type="entry name" value="PETase"/>
    <property type="match status" value="1"/>
</dbReference>
<dbReference type="RefSeq" id="WP_378241190.1">
    <property type="nucleotide sequence ID" value="NZ_JBHRWK010000036.1"/>
</dbReference>
<comment type="caution">
    <text evidence="2">The sequence shown here is derived from an EMBL/GenBank/DDBJ whole genome shotgun (WGS) entry which is preliminary data.</text>
</comment>
<feature type="domain" description="PET hydrolase/cutinase-like" evidence="1">
    <location>
        <begin position="108"/>
        <end position="268"/>
    </location>
</feature>